<dbReference type="GO" id="GO:0016491">
    <property type="term" value="F:oxidoreductase activity"/>
    <property type="evidence" value="ECO:0007669"/>
    <property type="project" value="UniProtKB-KW"/>
</dbReference>
<dbReference type="GO" id="GO:0051287">
    <property type="term" value="F:NAD binding"/>
    <property type="evidence" value="ECO:0007669"/>
    <property type="project" value="InterPro"/>
</dbReference>
<dbReference type="AlphaFoldDB" id="A0A2T2XCY6"/>
<evidence type="ECO:0000259" key="5">
    <source>
        <dbReference type="Pfam" id="PF03446"/>
    </source>
</evidence>
<evidence type="ECO:0000256" key="2">
    <source>
        <dbReference type="ARBA" id="ARBA00023002"/>
    </source>
</evidence>
<feature type="domain" description="3-hydroxyisobutyrate dehydrogenase-like NAD-binding" evidence="6">
    <location>
        <begin position="165"/>
        <end position="282"/>
    </location>
</feature>
<dbReference type="GO" id="GO:0016054">
    <property type="term" value="P:organic acid catabolic process"/>
    <property type="evidence" value="ECO:0007669"/>
    <property type="project" value="UniProtKB-ARBA"/>
</dbReference>
<dbReference type="PANTHER" id="PTHR43060">
    <property type="entry name" value="3-HYDROXYISOBUTYRATE DEHYDROGENASE-LIKE 1, MITOCHONDRIAL-RELATED"/>
    <property type="match status" value="1"/>
</dbReference>
<dbReference type="GO" id="GO:0050661">
    <property type="term" value="F:NADP binding"/>
    <property type="evidence" value="ECO:0007669"/>
    <property type="project" value="InterPro"/>
</dbReference>
<evidence type="ECO:0000313" key="7">
    <source>
        <dbReference type="EMBL" id="PSR32340.1"/>
    </source>
</evidence>
<dbReference type="SUPFAM" id="SSF48179">
    <property type="entry name" value="6-phosphogluconate dehydrogenase C-terminal domain-like"/>
    <property type="match status" value="1"/>
</dbReference>
<dbReference type="PROSITE" id="PS00895">
    <property type="entry name" value="3_HYDROXYISOBUT_DH"/>
    <property type="match status" value="1"/>
</dbReference>
<feature type="domain" description="6-phosphogluconate dehydrogenase NADP-binding" evidence="5">
    <location>
        <begin position="5"/>
        <end position="162"/>
    </location>
</feature>
<evidence type="ECO:0000259" key="6">
    <source>
        <dbReference type="Pfam" id="PF14833"/>
    </source>
</evidence>
<dbReference type="EMBL" id="PXYW01000044">
    <property type="protein sequence ID" value="PSR32340.1"/>
    <property type="molecule type" value="Genomic_DNA"/>
</dbReference>
<dbReference type="Pfam" id="PF14833">
    <property type="entry name" value="NAD_binding_11"/>
    <property type="match status" value="1"/>
</dbReference>
<sequence>MAERLGFIGLGIMGYPMAAHLLEHHPVTVYNRSVEKAKQLAAKGAQLAYSPRQVAEASEIIFVMVSDDHALKSVMEGGDGVISAIGPDQIIVDHSTVSVSLTEILGATVAAKGARWCDAPVTGGDVGAKNATLTIMVGADPEIYRRIEPYLTLMGKLVLHVGPTGKGQALKVVSNLVSAMNLMAAAEGIRLGLEAGLSLDALEAVMTHGSAQSFEVTKIVDRVRRQDFNPGFSVANRLKDLDLALALADNLGFSAPLGAAAQSLFAAHKALGFQSEDESSYVLRWPEFHD</sequence>
<evidence type="ECO:0000256" key="4">
    <source>
        <dbReference type="PIRSR" id="PIRSR000103-1"/>
    </source>
</evidence>
<name>A0A2T2XCY6_9FIRM</name>
<evidence type="ECO:0000256" key="1">
    <source>
        <dbReference type="ARBA" id="ARBA00009080"/>
    </source>
</evidence>
<comment type="similarity">
    <text evidence="1">Belongs to the HIBADH-related family.</text>
</comment>
<protein>
    <submittedName>
        <fullName evidence="7">6-phosphogluconate dehydrogenase</fullName>
    </submittedName>
</protein>
<dbReference type="SUPFAM" id="SSF51735">
    <property type="entry name" value="NAD(P)-binding Rossmann-fold domains"/>
    <property type="match status" value="1"/>
</dbReference>
<keyword evidence="2" id="KW-0560">Oxidoreductase</keyword>
<dbReference type="PANTHER" id="PTHR43060:SF15">
    <property type="entry name" value="3-HYDROXYISOBUTYRATE DEHYDROGENASE-LIKE 1, MITOCHONDRIAL-RELATED"/>
    <property type="match status" value="1"/>
</dbReference>
<organism evidence="7 8">
    <name type="scientific">Sulfobacillus benefaciens</name>
    <dbReference type="NCBI Taxonomy" id="453960"/>
    <lineage>
        <taxon>Bacteria</taxon>
        <taxon>Bacillati</taxon>
        <taxon>Bacillota</taxon>
        <taxon>Clostridia</taxon>
        <taxon>Eubacteriales</taxon>
        <taxon>Clostridiales Family XVII. Incertae Sedis</taxon>
        <taxon>Sulfobacillus</taxon>
    </lineage>
</organism>
<dbReference type="Proteomes" id="UP000242972">
    <property type="component" value="Unassembled WGS sequence"/>
</dbReference>
<dbReference type="InterPro" id="IPR036291">
    <property type="entry name" value="NAD(P)-bd_dom_sf"/>
</dbReference>
<accession>A0A2T2XCY6</accession>
<dbReference type="Gene3D" id="1.10.1040.10">
    <property type="entry name" value="N-(1-d-carboxylethyl)-l-norvaline Dehydrogenase, domain 2"/>
    <property type="match status" value="1"/>
</dbReference>
<reference evidence="7 8" key="1">
    <citation type="journal article" date="2014" name="BMC Genomics">
        <title>Comparison of environmental and isolate Sulfobacillus genomes reveals diverse carbon, sulfur, nitrogen, and hydrogen metabolisms.</title>
        <authorList>
            <person name="Justice N.B."/>
            <person name="Norman A."/>
            <person name="Brown C.T."/>
            <person name="Singh A."/>
            <person name="Thomas B.C."/>
            <person name="Banfield J.F."/>
        </authorList>
    </citation>
    <scope>NUCLEOTIDE SEQUENCE [LARGE SCALE GENOMIC DNA]</scope>
    <source>
        <strain evidence="7">AMDSBA4</strain>
    </source>
</reference>
<evidence type="ECO:0000256" key="3">
    <source>
        <dbReference type="ARBA" id="ARBA00023027"/>
    </source>
</evidence>
<dbReference type="InterPro" id="IPR006115">
    <property type="entry name" value="6PGDH_NADP-bd"/>
</dbReference>
<dbReference type="InterPro" id="IPR029154">
    <property type="entry name" value="HIBADH-like_NADP-bd"/>
</dbReference>
<dbReference type="InterPro" id="IPR002204">
    <property type="entry name" value="3-OH-isobutyrate_DH-rel_CS"/>
</dbReference>
<dbReference type="InterPro" id="IPR015815">
    <property type="entry name" value="HIBADH-related"/>
</dbReference>
<dbReference type="Pfam" id="PF03446">
    <property type="entry name" value="NAD_binding_2"/>
    <property type="match status" value="1"/>
</dbReference>
<dbReference type="PIRSF" id="PIRSF000103">
    <property type="entry name" value="HIBADH"/>
    <property type="match status" value="1"/>
</dbReference>
<dbReference type="InterPro" id="IPR008927">
    <property type="entry name" value="6-PGluconate_DH-like_C_sf"/>
</dbReference>
<feature type="active site" evidence="4">
    <location>
        <position position="171"/>
    </location>
</feature>
<keyword evidence="3" id="KW-0520">NAD</keyword>
<gene>
    <name evidence="7" type="ORF">C7B46_14715</name>
</gene>
<evidence type="ECO:0000313" key="8">
    <source>
        <dbReference type="Proteomes" id="UP000242972"/>
    </source>
</evidence>
<proteinExistence type="inferred from homology"/>
<dbReference type="Gene3D" id="3.40.50.720">
    <property type="entry name" value="NAD(P)-binding Rossmann-like Domain"/>
    <property type="match status" value="1"/>
</dbReference>
<dbReference type="InterPro" id="IPR013328">
    <property type="entry name" value="6PGD_dom2"/>
</dbReference>
<comment type="caution">
    <text evidence="7">The sequence shown here is derived from an EMBL/GenBank/DDBJ whole genome shotgun (WGS) entry which is preliminary data.</text>
</comment>